<evidence type="ECO:0000256" key="1">
    <source>
        <dbReference type="SAM" id="MobiDB-lite"/>
    </source>
</evidence>
<dbReference type="AlphaFoldDB" id="A0AAW1KAF5"/>
<dbReference type="Proteomes" id="UP001443914">
    <property type="component" value="Unassembled WGS sequence"/>
</dbReference>
<dbReference type="PANTHER" id="PTHR33544:SF14">
    <property type="entry name" value="PROTEIN, PUTATIVE-RELATED"/>
    <property type="match status" value="1"/>
</dbReference>
<gene>
    <name evidence="2" type="ORF">RND81_06G107800</name>
</gene>
<dbReference type="EMBL" id="JBDFQZ010000006">
    <property type="protein sequence ID" value="KAK9714629.1"/>
    <property type="molecule type" value="Genomic_DNA"/>
</dbReference>
<evidence type="ECO:0000313" key="3">
    <source>
        <dbReference type="Proteomes" id="UP001443914"/>
    </source>
</evidence>
<keyword evidence="3" id="KW-1185">Reference proteome</keyword>
<protein>
    <submittedName>
        <fullName evidence="2">Uncharacterized protein</fullName>
    </submittedName>
</protein>
<dbReference type="PANTHER" id="PTHR33544">
    <property type="entry name" value="DUF4005 DOMAIN-CONTAINING PROTEIN-RELATED"/>
    <property type="match status" value="1"/>
</dbReference>
<name>A0AAW1KAF5_SAPOF</name>
<proteinExistence type="predicted"/>
<organism evidence="2 3">
    <name type="scientific">Saponaria officinalis</name>
    <name type="common">Common soapwort</name>
    <name type="synonym">Lychnis saponaria</name>
    <dbReference type="NCBI Taxonomy" id="3572"/>
    <lineage>
        <taxon>Eukaryota</taxon>
        <taxon>Viridiplantae</taxon>
        <taxon>Streptophyta</taxon>
        <taxon>Embryophyta</taxon>
        <taxon>Tracheophyta</taxon>
        <taxon>Spermatophyta</taxon>
        <taxon>Magnoliopsida</taxon>
        <taxon>eudicotyledons</taxon>
        <taxon>Gunneridae</taxon>
        <taxon>Pentapetalae</taxon>
        <taxon>Caryophyllales</taxon>
        <taxon>Caryophyllaceae</taxon>
        <taxon>Caryophylleae</taxon>
        <taxon>Saponaria</taxon>
    </lineage>
</organism>
<reference evidence="2" key="1">
    <citation type="submission" date="2024-03" db="EMBL/GenBank/DDBJ databases">
        <title>WGS assembly of Saponaria officinalis var. Norfolk2.</title>
        <authorList>
            <person name="Jenkins J."/>
            <person name="Shu S."/>
            <person name="Grimwood J."/>
            <person name="Barry K."/>
            <person name="Goodstein D."/>
            <person name="Schmutz J."/>
            <person name="Leebens-Mack J."/>
            <person name="Osbourn A."/>
        </authorList>
    </citation>
    <scope>NUCLEOTIDE SEQUENCE [LARGE SCALE GENOMIC DNA]</scope>
    <source>
        <strain evidence="2">JIC</strain>
    </source>
</reference>
<dbReference type="InterPro" id="IPR040344">
    <property type="entry name" value="At3g17950-like"/>
</dbReference>
<accession>A0AAW1KAF5</accession>
<evidence type="ECO:0000313" key="2">
    <source>
        <dbReference type="EMBL" id="KAK9714629.1"/>
    </source>
</evidence>
<feature type="region of interest" description="Disordered" evidence="1">
    <location>
        <begin position="95"/>
        <end position="123"/>
    </location>
</feature>
<comment type="caution">
    <text evidence="2">The sequence shown here is derived from an EMBL/GenBank/DDBJ whole genome shotgun (WGS) entry which is preliminary data.</text>
</comment>
<sequence length="152" mass="17886">MNMMKSNYKRMNKNVQNNREMVMGWPLGLGSMYMRLRMAERFPIVEPHRRSFLYSPSTSFSSFSSSNLDTESTVSFFQDKSKTLGRLIGIRPRNRRSRTYVRASTDDGPVEPRRRRSERSFSENKEDMRMCDRICIPMCFAAKMNTRKNVAN</sequence>